<keyword evidence="10" id="KW-1185">Reference proteome</keyword>
<evidence type="ECO:0000256" key="5">
    <source>
        <dbReference type="ARBA" id="ARBA00022989"/>
    </source>
</evidence>
<keyword evidence="9" id="KW-0808">Transferase</keyword>
<name>A0ABT9J349_9BACL</name>
<dbReference type="InterPro" id="IPR002656">
    <property type="entry name" value="Acyl_transf_3_dom"/>
</dbReference>
<feature type="transmembrane region" description="Helical" evidence="7">
    <location>
        <begin position="261"/>
        <end position="278"/>
    </location>
</feature>
<feature type="transmembrane region" description="Helical" evidence="7">
    <location>
        <begin position="235"/>
        <end position="254"/>
    </location>
</feature>
<feature type="domain" description="Acyltransferase 3" evidence="8">
    <location>
        <begin position="3"/>
        <end position="312"/>
    </location>
</feature>
<keyword evidence="4 7" id="KW-0812">Transmembrane</keyword>
<feature type="transmembrane region" description="Helical" evidence="7">
    <location>
        <begin position="141"/>
        <end position="159"/>
    </location>
</feature>
<keyword evidence="5 7" id="KW-1133">Transmembrane helix</keyword>
<evidence type="ECO:0000256" key="4">
    <source>
        <dbReference type="ARBA" id="ARBA00022692"/>
    </source>
</evidence>
<dbReference type="GO" id="GO:0016746">
    <property type="term" value="F:acyltransferase activity"/>
    <property type="evidence" value="ECO:0007669"/>
    <property type="project" value="UniProtKB-KW"/>
</dbReference>
<dbReference type="PANTHER" id="PTHR40074">
    <property type="entry name" value="O-ACETYLTRANSFERASE WECH"/>
    <property type="match status" value="1"/>
</dbReference>
<proteinExistence type="inferred from homology"/>
<feature type="transmembrane region" description="Helical" evidence="7">
    <location>
        <begin position="39"/>
        <end position="59"/>
    </location>
</feature>
<reference evidence="9 10" key="1">
    <citation type="submission" date="2023-08" db="EMBL/GenBank/DDBJ databases">
        <authorList>
            <person name="Park J.-S."/>
        </authorList>
    </citation>
    <scope>NUCLEOTIDE SEQUENCE [LARGE SCALE GENOMIC DNA]</scope>
    <source>
        <strain evidence="9 10">2205SS18-9</strain>
    </source>
</reference>
<evidence type="ECO:0000259" key="8">
    <source>
        <dbReference type="Pfam" id="PF01757"/>
    </source>
</evidence>
<evidence type="ECO:0000256" key="1">
    <source>
        <dbReference type="ARBA" id="ARBA00004651"/>
    </source>
</evidence>
<evidence type="ECO:0000256" key="3">
    <source>
        <dbReference type="ARBA" id="ARBA00022475"/>
    </source>
</evidence>
<evidence type="ECO:0000256" key="2">
    <source>
        <dbReference type="ARBA" id="ARBA00007400"/>
    </source>
</evidence>
<gene>
    <name evidence="9" type="ORF">Q5Y73_17960</name>
</gene>
<comment type="similarity">
    <text evidence="2">Belongs to the acyltransferase 3 family.</text>
</comment>
<dbReference type="EMBL" id="JAVAMP010000011">
    <property type="protein sequence ID" value="MDP5275988.1"/>
    <property type="molecule type" value="Genomic_DNA"/>
</dbReference>
<comment type="caution">
    <text evidence="9">The sequence shown here is derived from an EMBL/GenBank/DDBJ whole genome shotgun (WGS) entry which is preliminary data.</text>
</comment>
<dbReference type="Proteomes" id="UP001231941">
    <property type="component" value="Unassembled WGS sequence"/>
</dbReference>
<keyword evidence="3" id="KW-1003">Cell membrane</keyword>
<protein>
    <submittedName>
        <fullName evidence="9">Acyltransferase family protein</fullName>
    </submittedName>
</protein>
<dbReference type="Pfam" id="PF01757">
    <property type="entry name" value="Acyl_transf_3"/>
    <property type="match status" value="1"/>
</dbReference>
<keyword evidence="9" id="KW-0012">Acyltransferase</keyword>
<dbReference type="PANTHER" id="PTHR40074:SF2">
    <property type="entry name" value="O-ACETYLTRANSFERASE WECH"/>
    <property type="match status" value="1"/>
</dbReference>
<accession>A0ABT9J349</accession>
<feature type="transmembrane region" description="Helical" evidence="7">
    <location>
        <begin position="79"/>
        <end position="98"/>
    </location>
</feature>
<sequence length="354" mass="41642">MIKEWNLLRVVACLSIVLIHSTTQIGMITGYPEGDYYKLFRILLCYATPTFIILSEMILANRYPNHLPKQFWLKRFKWIYIPFLVFGVIDAIIVKQLYSTVDLQKKMLDNILMGSYEGYFILIILQFYVLHYFVIRFKIPLQTLLPISFIVMGLHLYLLNTNIPFVQEYKTLLKIPFTAWFGYFTIAFLFGKHYKTISEKLLKFKWITFLGVLISAAIIYINYKLGVVGVNSRRLDIFPLTIFVSLAVLAWGQLIPNFRMINLISKYSFGIYLVHWQVQRYIAPYTVDWFHHTFTQVIGLFMITLIITMVLIYFISLLPFGAYIVGKTNRQKKEKTSQVHLPWILKDKLNNTSN</sequence>
<feature type="transmembrane region" description="Helical" evidence="7">
    <location>
        <begin position="7"/>
        <end position="27"/>
    </location>
</feature>
<evidence type="ECO:0000256" key="6">
    <source>
        <dbReference type="ARBA" id="ARBA00023136"/>
    </source>
</evidence>
<evidence type="ECO:0000313" key="10">
    <source>
        <dbReference type="Proteomes" id="UP001231941"/>
    </source>
</evidence>
<evidence type="ECO:0000313" key="9">
    <source>
        <dbReference type="EMBL" id="MDP5275988.1"/>
    </source>
</evidence>
<comment type="subcellular location">
    <subcellularLocation>
        <location evidence="1">Cell membrane</location>
        <topology evidence="1">Multi-pass membrane protein</topology>
    </subcellularLocation>
</comment>
<feature type="transmembrane region" description="Helical" evidence="7">
    <location>
        <begin position="118"/>
        <end position="134"/>
    </location>
</feature>
<feature type="transmembrane region" description="Helical" evidence="7">
    <location>
        <begin position="171"/>
        <end position="190"/>
    </location>
</feature>
<evidence type="ECO:0000256" key="7">
    <source>
        <dbReference type="SAM" id="Phobius"/>
    </source>
</evidence>
<keyword evidence="6 7" id="KW-0472">Membrane</keyword>
<feature type="transmembrane region" description="Helical" evidence="7">
    <location>
        <begin position="202"/>
        <end position="223"/>
    </location>
</feature>
<organism evidence="9 10">
    <name type="scientific">Chengkuizengella axinellae</name>
    <dbReference type="NCBI Taxonomy" id="3064388"/>
    <lineage>
        <taxon>Bacteria</taxon>
        <taxon>Bacillati</taxon>
        <taxon>Bacillota</taxon>
        <taxon>Bacilli</taxon>
        <taxon>Bacillales</taxon>
        <taxon>Paenibacillaceae</taxon>
        <taxon>Chengkuizengella</taxon>
    </lineage>
</organism>
<feature type="transmembrane region" description="Helical" evidence="7">
    <location>
        <begin position="298"/>
        <end position="325"/>
    </location>
</feature>
<dbReference type="RefSeq" id="WP_305993298.1">
    <property type="nucleotide sequence ID" value="NZ_JAVAMP010000011.1"/>
</dbReference>